<dbReference type="AlphaFoldDB" id="A0AAN8QG05"/>
<reference evidence="1 2" key="1">
    <citation type="submission" date="2021-04" db="EMBL/GenBank/DDBJ databases">
        <authorList>
            <person name="De Guttry C."/>
            <person name="Zahm M."/>
            <person name="Klopp C."/>
            <person name="Cabau C."/>
            <person name="Louis A."/>
            <person name="Berthelot C."/>
            <person name="Parey E."/>
            <person name="Roest Crollius H."/>
            <person name="Montfort J."/>
            <person name="Robinson-Rechavi M."/>
            <person name="Bucao C."/>
            <person name="Bouchez O."/>
            <person name="Gislard M."/>
            <person name="Lluch J."/>
            <person name="Milhes M."/>
            <person name="Lampietro C."/>
            <person name="Lopez Roques C."/>
            <person name="Donnadieu C."/>
            <person name="Braasch I."/>
            <person name="Desvignes T."/>
            <person name="Postlethwait J."/>
            <person name="Bobe J."/>
            <person name="Wedekind C."/>
            <person name="Guiguen Y."/>
        </authorList>
    </citation>
    <scope>NUCLEOTIDE SEQUENCE [LARGE SCALE GENOMIC DNA]</scope>
    <source>
        <strain evidence="1">Cs_M1</strain>
        <tissue evidence="1">Blood</tissue>
    </source>
</reference>
<name>A0AAN8QG05_9TELE</name>
<dbReference type="Proteomes" id="UP001356427">
    <property type="component" value="Unassembled WGS sequence"/>
</dbReference>
<evidence type="ECO:0000313" key="2">
    <source>
        <dbReference type="Proteomes" id="UP001356427"/>
    </source>
</evidence>
<dbReference type="EMBL" id="JAGTTL010000024">
    <property type="protein sequence ID" value="KAK6303230.1"/>
    <property type="molecule type" value="Genomic_DNA"/>
</dbReference>
<proteinExistence type="predicted"/>
<evidence type="ECO:0000313" key="1">
    <source>
        <dbReference type="EMBL" id="KAK6303230.1"/>
    </source>
</evidence>
<gene>
    <name evidence="1" type="ORF">J4Q44_G00256840</name>
</gene>
<sequence>MHSYDLINREVDTSLCPRGSRRCTAGAIHILFLLSPLRIHTPAQARSSPTVSNRIFQFEYYHVGKQLV</sequence>
<keyword evidence="2" id="KW-1185">Reference proteome</keyword>
<organism evidence="1 2">
    <name type="scientific">Coregonus suidteri</name>
    <dbReference type="NCBI Taxonomy" id="861788"/>
    <lineage>
        <taxon>Eukaryota</taxon>
        <taxon>Metazoa</taxon>
        <taxon>Chordata</taxon>
        <taxon>Craniata</taxon>
        <taxon>Vertebrata</taxon>
        <taxon>Euteleostomi</taxon>
        <taxon>Actinopterygii</taxon>
        <taxon>Neopterygii</taxon>
        <taxon>Teleostei</taxon>
        <taxon>Protacanthopterygii</taxon>
        <taxon>Salmoniformes</taxon>
        <taxon>Salmonidae</taxon>
        <taxon>Coregoninae</taxon>
        <taxon>Coregonus</taxon>
    </lineage>
</organism>
<comment type="caution">
    <text evidence="1">The sequence shown here is derived from an EMBL/GenBank/DDBJ whole genome shotgun (WGS) entry which is preliminary data.</text>
</comment>
<protein>
    <submittedName>
        <fullName evidence="1">Uncharacterized protein</fullName>
    </submittedName>
</protein>
<accession>A0AAN8QG05</accession>